<dbReference type="EMBL" id="MU005571">
    <property type="protein sequence ID" value="KAF2690476.1"/>
    <property type="molecule type" value="Genomic_DNA"/>
</dbReference>
<feature type="region of interest" description="Disordered" evidence="1">
    <location>
        <begin position="1"/>
        <end position="31"/>
    </location>
</feature>
<feature type="compositionally biased region" description="Polar residues" evidence="1">
    <location>
        <begin position="258"/>
        <end position="272"/>
    </location>
</feature>
<evidence type="ECO:0008006" key="4">
    <source>
        <dbReference type="Google" id="ProtNLM"/>
    </source>
</evidence>
<feature type="region of interest" description="Disordered" evidence="1">
    <location>
        <begin position="252"/>
        <end position="384"/>
    </location>
</feature>
<sequence length="553" mass="60177">MSPRGVKRPATGNIDNRRLQRAKARDTRRVGQADIQWIRPFKGDRRSGSNTETVREFAPKLIQDDCRNVSTTCAEVLQRGPIYSLAFEKRGPVPPKECQRKRPDRLNQSGQGLQDFCNIIHREAAGVDLKTTATTGEDDIAIVASTSEKDPVLTLDGNFRVTVLVIAAKSSLRFYLSESKTVHRLSILSQPVLFWRRREDLGYTTEGRAISVEEFERHSAFGNLVKDATTVVWEQIDIPDVDVPSIEREANKIGKGNNEVNMSTLQEQTRTTPGRVPRESAASIRVNKCRGDSITSASSPDKASSASSPGRKSSSTSRPESKFPSASSPRMKSSSSSSGPLSPRSAAHPPSRTSSRPRLRLGGKSTSIPGSSEMTVPDSATNTPSAYFHKRINELLATERQSTVSKDIGQCTDSPDQKGLPTEDVFNSIYSVVQAINAVQPPSAGFGVVTLGSLLPFIDGAREPVDFDPLYAGLPLLLPWAVNSHFTLLVAQVEDGCIIIFLSTPDGQVTKMCLCRKTQRGLLGRNTQLPTRLSGRPAITPSSMLGQSFSGSI</sequence>
<accession>A0A6G1JJ26</accession>
<dbReference type="AlphaFoldDB" id="A0A6G1JJ26"/>
<evidence type="ECO:0000313" key="2">
    <source>
        <dbReference type="EMBL" id="KAF2690476.1"/>
    </source>
</evidence>
<proteinExistence type="predicted"/>
<feature type="compositionally biased region" description="Polar residues" evidence="1">
    <location>
        <begin position="364"/>
        <end position="384"/>
    </location>
</feature>
<gene>
    <name evidence="2" type="ORF">K458DRAFT_399781</name>
</gene>
<feature type="compositionally biased region" description="Basic and acidic residues" evidence="1">
    <location>
        <begin position="15"/>
        <end position="31"/>
    </location>
</feature>
<dbReference type="Proteomes" id="UP000799291">
    <property type="component" value="Unassembled WGS sequence"/>
</dbReference>
<name>A0A6G1JJ26_9PLEO</name>
<evidence type="ECO:0000313" key="3">
    <source>
        <dbReference type="Proteomes" id="UP000799291"/>
    </source>
</evidence>
<feature type="compositionally biased region" description="Low complexity" evidence="1">
    <location>
        <begin position="293"/>
        <end position="354"/>
    </location>
</feature>
<organism evidence="2 3">
    <name type="scientific">Lentithecium fluviatile CBS 122367</name>
    <dbReference type="NCBI Taxonomy" id="1168545"/>
    <lineage>
        <taxon>Eukaryota</taxon>
        <taxon>Fungi</taxon>
        <taxon>Dikarya</taxon>
        <taxon>Ascomycota</taxon>
        <taxon>Pezizomycotina</taxon>
        <taxon>Dothideomycetes</taxon>
        <taxon>Pleosporomycetidae</taxon>
        <taxon>Pleosporales</taxon>
        <taxon>Massarineae</taxon>
        <taxon>Lentitheciaceae</taxon>
        <taxon>Lentithecium</taxon>
    </lineage>
</organism>
<reference evidence="2" key="1">
    <citation type="journal article" date="2020" name="Stud. Mycol.">
        <title>101 Dothideomycetes genomes: a test case for predicting lifestyles and emergence of pathogens.</title>
        <authorList>
            <person name="Haridas S."/>
            <person name="Albert R."/>
            <person name="Binder M."/>
            <person name="Bloem J."/>
            <person name="Labutti K."/>
            <person name="Salamov A."/>
            <person name="Andreopoulos B."/>
            <person name="Baker S."/>
            <person name="Barry K."/>
            <person name="Bills G."/>
            <person name="Bluhm B."/>
            <person name="Cannon C."/>
            <person name="Castanera R."/>
            <person name="Culley D."/>
            <person name="Daum C."/>
            <person name="Ezra D."/>
            <person name="Gonzalez J."/>
            <person name="Henrissat B."/>
            <person name="Kuo A."/>
            <person name="Liang C."/>
            <person name="Lipzen A."/>
            <person name="Lutzoni F."/>
            <person name="Magnuson J."/>
            <person name="Mondo S."/>
            <person name="Nolan M."/>
            <person name="Ohm R."/>
            <person name="Pangilinan J."/>
            <person name="Park H.-J."/>
            <person name="Ramirez L."/>
            <person name="Alfaro M."/>
            <person name="Sun H."/>
            <person name="Tritt A."/>
            <person name="Yoshinaga Y."/>
            <person name="Zwiers L.-H."/>
            <person name="Turgeon B."/>
            <person name="Goodwin S."/>
            <person name="Spatafora J."/>
            <person name="Crous P."/>
            <person name="Grigoriev I."/>
        </authorList>
    </citation>
    <scope>NUCLEOTIDE SEQUENCE</scope>
    <source>
        <strain evidence="2">CBS 122367</strain>
    </source>
</reference>
<protein>
    <recommendedName>
        <fullName evidence="4">Ubiquitin-like protease family profile domain-containing protein</fullName>
    </recommendedName>
</protein>
<keyword evidence="3" id="KW-1185">Reference proteome</keyword>
<dbReference type="OrthoDB" id="3825435at2759"/>
<evidence type="ECO:0000256" key="1">
    <source>
        <dbReference type="SAM" id="MobiDB-lite"/>
    </source>
</evidence>